<dbReference type="Gene3D" id="3.40.50.1260">
    <property type="entry name" value="Phosphoglycerate kinase, N-terminal domain"/>
    <property type="match status" value="2"/>
</dbReference>
<evidence type="ECO:0000313" key="16">
    <source>
        <dbReference type="EMBL" id="KFF14305.1"/>
    </source>
</evidence>
<dbReference type="AlphaFoldDB" id="A0A086AC91"/>
<evidence type="ECO:0000256" key="3">
    <source>
        <dbReference type="ARBA" id="ARBA00008982"/>
    </source>
</evidence>
<dbReference type="RefSeq" id="WP_034708979.1">
    <property type="nucleotide sequence ID" value="NZ_JPRH01000001.1"/>
</dbReference>
<dbReference type="eggNOG" id="COG0126">
    <property type="taxonomic scope" value="Bacteria"/>
</dbReference>
<dbReference type="InterPro" id="IPR001576">
    <property type="entry name" value="Phosphoglycerate_kinase"/>
</dbReference>
<keyword evidence="10 12" id="KW-0067">ATP-binding</keyword>
<dbReference type="GO" id="GO:0005829">
    <property type="term" value="C:cytosol"/>
    <property type="evidence" value="ECO:0007669"/>
    <property type="project" value="TreeGrafter"/>
</dbReference>
<comment type="catalytic activity">
    <reaction evidence="1 12 15">
        <text>(2R)-3-phosphoglycerate + ATP = (2R)-3-phospho-glyceroyl phosphate + ADP</text>
        <dbReference type="Rhea" id="RHEA:14801"/>
        <dbReference type="ChEBI" id="CHEBI:30616"/>
        <dbReference type="ChEBI" id="CHEBI:57604"/>
        <dbReference type="ChEBI" id="CHEBI:58272"/>
        <dbReference type="ChEBI" id="CHEBI:456216"/>
        <dbReference type="EC" id="2.7.2.3"/>
    </reaction>
</comment>
<feature type="binding site" evidence="12">
    <location>
        <position position="35"/>
    </location>
    <ligand>
        <name>substrate</name>
    </ligand>
</feature>
<keyword evidence="11 12" id="KW-0324">Glycolysis</keyword>
<feature type="binding site" evidence="12 14">
    <location>
        <begin position="353"/>
        <end position="356"/>
    </location>
    <ligand>
        <name>ATP</name>
        <dbReference type="ChEBI" id="CHEBI:30616"/>
    </ligand>
</feature>
<evidence type="ECO:0000256" key="1">
    <source>
        <dbReference type="ARBA" id="ARBA00000642"/>
    </source>
</evidence>
<comment type="subcellular location">
    <subcellularLocation>
        <location evidence="12">Cytoplasm</location>
    </subcellularLocation>
</comment>
<feature type="binding site" evidence="12 13">
    <location>
        <begin position="19"/>
        <end position="21"/>
    </location>
    <ligand>
        <name>substrate</name>
    </ligand>
</feature>
<dbReference type="OrthoDB" id="9808460at2"/>
<evidence type="ECO:0000256" key="9">
    <source>
        <dbReference type="ARBA" id="ARBA00022777"/>
    </source>
</evidence>
<organism evidence="16 17">
    <name type="scientific">Chryseobacterium soli</name>
    <dbReference type="NCBI Taxonomy" id="445961"/>
    <lineage>
        <taxon>Bacteria</taxon>
        <taxon>Pseudomonadati</taxon>
        <taxon>Bacteroidota</taxon>
        <taxon>Flavobacteriia</taxon>
        <taxon>Flavobacteriales</taxon>
        <taxon>Weeksellaceae</taxon>
        <taxon>Chryseobacterium group</taxon>
        <taxon>Chryseobacterium</taxon>
    </lineage>
</organism>
<feature type="binding site" evidence="12 14">
    <location>
        <position position="202"/>
    </location>
    <ligand>
        <name>ATP</name>
        <dbReference type="ChEBI" id="CHEBI:30616"/>
    </ligand>
</feature>
<feature type="binding site" evidence="12 14">
    <location>
        <position position="324"/>
    </location>
    <ligand>
        <name>ATP</name>
        <dbReference type="ChEBI" id="CHEBI:30616"/>
    </ligand>
</feature>
<dbReference type="FunFam" id="3.40.50.1260:FF:000006">
    <property type="entry name" value="Phosphoglycerate kinase"/>
    <property type="match status" value="1"/>
</dbReference>
<reference evidence="16 17" key="1">
    <citation type="submission" date="2014-07" db="EMBL/GenBank/DDBJ databases">
        <title>Genome of Chryseobacterium soli DSM 19298.</title>
        <authorList>
            <person name="Stropko S.J."/>
            <person name="Pipes S.E."/>
            <person name="Newman J."/>
        </authorList>
    </citation>
    <scope>NUCLEOTIDE SEQUENCE [LARGE SCALE GENOMIC DNA]</scope>
    <source>
        <strain evidence="16 17">DSM 19298</strain>
    </source>
</reference>
<dbReference type="GO" id="GO:0043531">
    <property type="term" value="F:ADP binding"/>
    <property type="evidence" value="ECO:0007669"/>
    <property type="project" value="TreeGrafter"/>
</dbReference>
<dbReference type="EMBL" id="JPRH01000001">
    <property type="protein sequence ID" value="KFF14305.1"/>
    <property type="molecule type" value="Genomic_DNA"/>
</dbReference>
<evidence type="ECO:0000256" key="5">
    <source>
        <dbReference type="ARBA" id="ARBA00013061"/>
    </source>
</evidence>
<comment type="subunit">
    <text evidence="4 12">Monomer.</text>
</comment>
<feature type="binding site" evidence="13">
    <location>
        <position position="35"/>
    </location>
    <ligand>
        <name>(2R)-3-phosphoglycerate</name>
        <dbReference type="ChEBI" id="CHEBI:58272"/>
    </ligand>
</feature>
<dbReference type="PANTHER" id="PTHR11406">
    <property type="entry name" value="PHOSPHOGLYCERATE KINASE"/>
    <property type="match status" value="1"/>
</dbReference>
<evidence type="ECO:0000313" key="17">
    <source>
        <dbReference type="Proteomes" id="UP000028705"/>
    </source>
</evidence>
<dbReference type="PRINTS" id="PR00477">
    <property type="entry name" value="PHGLYCKINASE"/>
</dbReference>
<dbReference type="GO" id="GO:0004618">
    <property type="term" value="F:phosphoglycerate kinase activity"/>
    <property type="evidence" value="ECO:0007669"/>
    <property type="project" value="UniProtKB-UniRule"/>
</dbReference>
<dbReference type="Proteomes" id="UP000028705">
    <property type="component" value="Unassembled WGS sequence"/>
</dbReference>
<dbReference type="PANTHER" id="PTHR11406:SF23">
    <property type="entry name" value="PHOSPHOGLYCERATE KINASE 1, CHLOROPLASTIC-RELATED"/>
    <property type="match status" value="1"/>
</dbReference>
<comment type="similarity">
    <text evidence="3 12 15">Belongs to the phosphoglycerate kinase family.</text>
</comment>
<dbReference type="PIRSF" id="PIRSF000724">
    <property type="entry name" value="Pgk"/>
    <property type="match status" value="1"/>
</dbReference>
<accession>A0A086AC91</accession>
<evidence type="ECO:0000256" key="2">
    <source>
        <dbReference type="ARBA" id="ARBA00004838"/>
    </source>
</evidence>
<dbReference type="SUPFAM" id="SSF53748">
    <property type="entry name" value="Phosphoglycerate kinase"/>
    <property type="match status" value="1"/>
</dbReference>
<evidence type="ECO:0000256" key="12">
    <source>
        <dbReference type="HAMAP-Rule" id="MF_00145"/>
    </source>
</evidence>
<dbReference type="FunFam" id="3.40.50.1260:FF:000003">
    <property type="entry name" value="Phosphoglycerate kinase"/>
    <property type="match status" value="1"/>
</dbReference>
<feature type="binding site" evidence="13">
    <location>
        <position position="117"/>
    </location>
    <ligand>
        <name>(2R)-3-phosphoglycerate</name>
        <dbReference type="ChEBI" id="CHEBI:58272"/>
    </ligand>
</feature>
<keyword evidence="8 12" id="KW-0547">Nucleotide-binding</keyword>
<comment type="caution">
    <text evidence="16">The sequence shown here is derived from an EMBL/GenBank/DDBJ whole genome shotgun (WGS) entry which is preliminary data.</text>
</comment>
<keyword evidence="12" id="KW-0963">Cytoplasm</keyword>
<dbReference type="HAMAP" id="MF_00145">
    <property type="entry name" value="Phosphoglyc_kinase"/>
    <property type="match status" value="1"/>
</dbReference>
<sequence length="396" mass="42543">MKTINDFNFKDKKALVRVDFNVPQDDQLKVTDNTRIAAVRPTVDKILGDGGSVILMTHLGRPKGEVKDEFSLKHILDEVSNVLGQEVKFVDESVGDKAIQAAADLKPGEILLLENLRFHNEEEKGDRGFAEQLSQLGDAYVNDAFGTAHRAHASTAVIADFFSSTKFFGLLMAKELEAIDRVLKNGERPVTAILGGSKVSTKITVIENVLPAVDNLIIGGGMAFTFIKALGGKVGNSLVEEDKLPLALEILGKAKEHKVKVYLPSDTLIAESFSNDAERKEADIYEIPEGWMGLDAGPKSRDQFNDVLLNSRTILWNGPIGVFEMSNFAGGTIALGESIAEATKLGAFSLVGGGDSVAFVKQFGYADKVSYVSTGGGAMLESLEGLELPGVAAINK</sequence>
<comment type="pathway">
    <text evidence="2 12">Carbohydrate degradation; glycolysis; pyruvate from D-glyceraldehyde 3-phosphate: step 2/5.</text>
</comment>
<feature type="binding site" evidence="12">
    <location>
        <position position="150"/>
    </location>
    <ligand>
        <name>substrate</name>
    </ligand>
</feature>
<evidence type="ECO:0000256" key="14">
    <source>
        <dbReference type="PIRSR" id="PIRSR000724-2"/>
    </source>
</evidence>
<evidence type="ECO:0000256" key="13">
    <source>
        <dbReference type="PIRSR" id="PIRSR000724-1"/>
    </source>
</evidence>
<feature type="binding site" evidence="13">
    <location>
        <position position="150"/>
    </location>
    <ligand>
        <name>(2R)-3-phosphoglycerate</name>
        <dbReference type="ChEBI" id="CHEBI:58272"/>
    </ligand>
</feature>
<evidence type="ECO:0000256" key="10">
    <source>
        <dbReference type="ARBA" id="ARBA00022840"/>
    </source>
</evidence>
<dbReference type="Pfam" id="PF00162">
    <property type="entry name" value="PGK"/>
    <property type="match status" value="1"/>
</dbReference>
<feature type="binding site" evidence="12">
    <location>
        <position position="117"/>
    </location>
    <ligand>
        <name>substrate</name>
    </ligand>
</feature>
<proteinExistence type="inferred from homology"/>
<dbReference type="UniPathway" id="UPA00109">
    <property type="reaction ID" value="UER00185"/>
</dbReference>
<name>A0A086AC91_9FLAO</name>
<feature type="binding site" evidence="12 13">
    <location>
        <begin position="58"/>
        <end position="61"/>
    </location>
    <ligand>
        <name>substrate</name>
    </ligand>
</feature>
<keyword evidence="17" id="KW-1185">Reference proteome</keyword>
<dbReference type="GO" id="GO:0006094">
    <property type="term" value="P:gluconeogenesis"/>
    <property type="evidence" value="ECO:0007669"/>
    <property type="project" value="TreeGrafter"/>
</dbReference>
<evidence type="ECO:0000256" key="4">
    <source>
        <dbReference type="ARBA" id="ARBA00011245"/>
    </source>
</evidence>
<dbReference type="STRING" id="445961.IW15_02355"/>
<keyword evidence="7 12" id="KW-0808">Transferase</keyword>
<dbReference type="GO" id="GO:0006096">
    <property type="term" value="P:glycolytic process"/>
    <property type="evidence" value="ECO:0007669"/>
    <property type="project" value="UniProtKB-UniRule"/>
</dbReference>
<dbReference type="InterPro" id="IPR015824">
    <property type="entry name" value="Phosphoglycerate_kinase_N"/>
</dbReference>
<keyword evidence="9 12" id="KW-0418">Kinase</keyword>
<dbReference type="InterPro" id="IPR036043">
    <property type="entry name" value="Phosphoglycerate_kinase_sf"/>
</dbReference>
<evidence type="ECO:0000256" key="8">
    <source>
        <dbReference type="ARBA" id="ARBA00022741"/>
    </source>
</evidence>
<evidence type="ECO:0000256" key="6">
    <source>
        <dbReference type="ARBA" id="ARBA00016471"/>
    </source>
</evidence>
<dbReference type="GO" id="GO:0005524">
    <property type="term" value="F:ATP binding"/>
    <property type="evidence" value="ECO:0007669"/>
    <property type="project" value="UniProtKB-KW"/>
</dbReference>
<dbReference type="EC" id="2.7.2.3" evidence="5 12"/>
<protein>
    <recommendedName>
        <fullName evidence="6 12">Phosphoglycerate kinase</fullName>
        <ecNumber evidence="5 12">2.7.2.3</ecNumber>
    </recommendedName>
</protein>
<evidence type="ECO:0000256" key="7">
    <source>
        <dbReference type="ARBA" id="ARBA00022679"/>
    </source>
</evidence>
<evidence type="ECO:0000256" key="11">
    <source>
        <dbReference type="ARBA" id="ARBA00023152"/>
    </source>
</evidence>
<feature type="binding site" evidence="12 14">
    <location>
        <position position="293"/>
    </location>
    <ligand>
        <name>ATP</name>
        <dbReference type="ChEBI" id="CHEBI:30616"/>
    </ligand>
</feature>
<gene>
    <name evidence="12 16" type="primary">pgk</name>
    <name evidence="16" type="ORF">IW15_02355</name>
</gene>
<evidence type="ECO:0000256" key="15">
    <source>
        <dbReference type="RuleBase" id="RU000532"/>
    </source>
</evidence>